<keyword evidence="6" id="KW-1185">Reference proteome</keyword>
<evidence type="ECO:0000256" key="1">
    <source>
        <dbReference type="ARBA" id="ARBA00022690"/>
    </source>
</evidence>
<evidence type="ECO:0000256" key="2">
    <source>
        <dbReference type="ARBA" id="ARBA00022704"/>
    </source>
</evidence>
<protein>
    <recommendedName>
        <fullName evidence="4">Cystatin domain-containing protein</fullName>
    </recommendedName>
</protein>
<proteinExistence type="predicted"/>
<organism evidence="5 6">
    <name type="scientific">Malus baccata</name>
    <name type="common">Siberian crab apple</name>
    <name type="synonym">Pyrus baccata</name>
    <dbReference type="NCBI Taxonomy" id="106549"/>
    <lineage>
        <taxon>Eukaryota</taxon>
        <taxon>Viridiplantae</taxon>
        <taxon>Streptophyta</taxon>
        <taxon>Embryophyta</taxon>
        <taxon>Tracheophyta</taxon>
        <taxon>Spermatophyta</taxon>
        <taxon>Magnoliopsida</taxon>
        <taxon>eudicotyledons</taxon>
        <taxon>Gunneridae</taxon>
        <taxon>Pentapetalae</taxon>
        <taxon>rosids</taxon>
        <taxon>fabids</taxon>
        <taxon>Rosales</taxon>
        <taxon>Rosaceae</taxon>
        <taxon>Amygdaloideae</taxon>
        <taxon>Maleae</taxon>
        <taxon>Malus</taxon>
    </lineage>
</organism>
<accession>A0A540M3A9</accession>
<keyword evidence="1" id="KW-0646">Protease inhibitor</keyword>
<evidence type="ECO:0000313" key="6">
    <source>
        <dbReference type="Proteomes" id="UP000315295"/>
    </source>
</evidence>
<dbReference type="InterPro" id="IPR000010">
    <property type="entry name" value="Cystatin_dom"/>
</dbReference>
<dbReference type="PANTHER" id="PTHR47364">
    <property type="entry name" value="CYSTEINE PROTEINASE INHIBITOR 5"/>
    <property type="match status" value="1"/>
</dbReference>
<evidence type="ECO:0000313" key="5">
    <source>
        <dbReference type="EMBL" id="TQD93019.1"/>
    </source>
</evidence>
<feature type="signal peptide" evidence="3">
    <location>
        <begin position="1"/>
        <end position="23"/>
    </location>
</feature>
<dbReference type="Proteomes" id="UP000315295">
    <property type="component" value="Unassembled WGS sequence"/>
</dbReference>
<keyword evidence="3" id="KW-0732">Signal</keyword>
<reference evidence="5 6" key="1">
    <citation type="journal article" date="2019" name="G3 (Bethesda)">
        <title>Sequencing of a Wild Apple (Malus baccata) Genome Unravels the Differences Between Cultivated and Wild Apple Species Regarding Disease Resistance and Cold Tolerance.</title>
        <authorList>
            <person name="Chen X."/>
        </authorList>
    </citation>
    <scope>NUCLEOTIDE SEQUENCE [LARGE SCALE GENOMIC DNA]</scope>
    <source>
        <strain evidence="6">cv. Shandingzi</strain>
        <tissue evidence="5">Leaves</tissue>
    </source>
</reference>
<dbReference type="SUPFAM" id="SSF54403">
    <property type="entry name" value="Cystatin/monellin"/>
    <property type="match status" value="1"/>
</dbReference>
<comment type="caution">
    <text evidence="5">The sequence shown here is derived from an EMBL/GenBank/DDBJ whole genome shotgun (WGS) entry which is preliminary data.</text>
</comment>
<gene>
    <name evidence="5" type="ORF">C1H46_021499</name>
</gene>
<sequence>MHPHSFFLALFALLVSLVTDTAPNNVSGTWKPTNCIDLNTTEIGEWAVSEYNKNVTNKLVFENLISSEITFISGTLYLLLVAAKNESLPNPAEYYKTSV</sequence>
<dbReference type="AlphaFoldDB" id="A0A540M3A9"/>
<dbReference type="PANTHER" id="PTHR47364:SF2">
    <property type="entry name" value="CYSTEINE PROTEINASE INHIBITOR 5"/>
    <property type="match status" value="1"/>
</dbReference>
<feature type="chain" id="PRO_5021937313" description="Cystatin domain-containing protein" evidence="3">
    <location>
        <begin position="24"/>
        <end position="99"/>
    </location>
</feature>
<dbReference type="Pfam" id="PF16845">
    <property type="entry name" value="SQAPI"/>
    <property type="match status" value="1"/>
</dbReference>
<keyword evidence="2" id="KW-0789">Thiol protease inhibitor</keyword>
<dbReference type="GO" id="GO:0004869">
    <property type="term" value="F:cysteine-type endopeptidase inhibitor activity"/>
    <property type="evidence" value="ECO:0007669"/>
    <property type="project" value="UniProtKB-KW"/>
</dbReference>
<name>A0A540M3A9_MALBA</name>
<dbReference type="EMBL" id="VIEB01000380">
    <property type="protein sequence ID" value="TQD93019.1"/>
    <property type="molecule type" value="Genomic_DNA"/>
</dbReference>
<dbReference type="InterPro" id="IPR046350">
    <property type="entry name" value="Cystatin_sf"/>
</dbReference>
<feature type="domain" description="Cystatin" evidence="4">
    <location>
        <begin position="36"/>
        <end position="88"/>
    </location>
</feature>
<evidence type="ECO:0000259" key="4">
    <source>
        <dbReference type="Pfam" id="PF16845"/>
    </source>
</evidence>
<dbReference type="Gene3D" id="3.10.450.10">
    <property type="match status" value="1"/>
</dbReference>
<evidence type="ECO:0000256" key="3">
    <source>
        <dbReference type="SAM" id="SignalP"/>
    </source>
</evidence>